<evidence type="ECO:0000313" key="3">
    <source>
        <dbReference type="Proteomes" id="UP000178117"/>
    </source>
</evidence>
<feature type="chain" id="PRO_5009535552" evidence="1">
    <location>
        <begin position="19"/>
        <end position="380"/>
    </location>
</feature>
<sequence length="380" mass="40603">MLLSVFLAVLMAASAAEAQTMRGAFIEFGGSGWATPPVGLGHIGDIYRTSQGEFPTPIGTNLRNSSNMEPVVVGAKEKLFWHARGGYVNSGAIGFQGSFYRSVGSGDTSGQVTTPSGSGSFFNGFQTWTFVPVAINRFQPGGRSPVDYAGDAGLEIMKGGGSLLWNMVDANQARAGLMVGLSAIRSRSTQTIRIDQEGFLPEPRNLNNGLWDQVTFFSTGTAEGTMVGPEIGSFFDVHASDRISIGGQLSLTFPTWGRITESGEWAAREQFRVGLGSPGVVPSHGPIVSTVDTIVPFDTSRRTGEHKRMLITDASVSVGYRLFNGCLELGVGAFVSRIDNLIHAPTWTIDVGAPLAASRWELNLKPVMMINTLITAKARF</sequence>
<evidence type="ECO:0000313" key="2">
    <source>
        <dbReference type="EMBL" id="OGN17851.1"/>
    </source>
</evidence>
<accession>A0A1F8FY05</accession>
<comment type="caution">
    <text evidence="2">The sequence shown here is derived from an EMBL/GenBank/DDBJ whole genome shotgun (WGS) entry which is preliminary data.</text>
</comment>
<name>A0A1F8FY05_9BACT</name>
<dbReference type="Proteomes" id="UP000178117">
    <property type="component" value="Unassembled WGS sequence"/>
</dbReference>
<organism evidence="2 3">
    <name type="scientific">Candidatus Yanofskybacteria bacterium RIFCSPHIGHO2_02_FULL_50_12</name>
    <dbReference type="NCBI Taxonomy" id="1802685"/>
    <lineage>
        <taxon>Bacteria</taxon>
        <taxon>Candidatus Yanofskyibacteriota</taxon>
    </lineage>
</organism>
<feature type="signal peptide" evidence="1">
    <location>
        <begin position="1"/>
        <end position="18"/>
    </location>
</feature>
<gene>
    <name evidence="2" type="ORF">A3C88_02115</name>
</gene>
<protein>
    <submittedName>
        <fullName evidence="2">Uncharacterized protein</fullName>
    </submittedName>
</protein>
<keyword evidence="1" id="KW-0732">Signal</keyword>
<dbReference type="AlphaFoldDB" id="A0A1F8FY05"/>
<evidence type="ECO:0000256" key="1">
    <source>
        <dbReference type="SAM" id="SignalP"/>
    </source>
</evidence>
<dbReference type="EMBL" id="MGJZ01000003">
    <property type="protein sequence ID" value="OGN17851.1"/>
    <property type="molecule type" value="Genomic_DNA"/>
</dbReference>
<reference evidence="2 3" key="1">
    <citation type="journal article" date="2016" name="Nat. Commun.">
        <title>Thousands of microbial genomes shed light on interconnected biogeochemical processes in an aquifer system.</title>
        <authorList>
            <person name="Anantharaman K."/>
            <person name="Brown C.T."/>
            <person name="Hug L.A."/>
            <person name="Sharon I."/>
            <person name="Castelle C.J."/>
            <person name="Probst A.J."/>
            <person name="Thomas B.C."/>
            <person name="Singh A."/>
            <person name="Wilkins M.J."/>
            <person name="Karaoz U."/>
            <person name="Brodie E.L."/>
            <person name="Williams K.H."/>
            <person name="Hubbard S.S."/>
            <person name="Banfield J.F."/>
        </authorList>
    </citation>
    <scope>NUCLEOTIDE SEQUENCE [LARGE SCALE GENOMIC DNA]</scope>
</reference>
<proteinExistence type="predicted"/>